<evidence type="ECO:0000256" key="5">
    <source>
        <dbReference type="SAM" id="Phobius"/>
    </source>
</evidence>
<feature type="transmembrane region" description="Helical" evidence="5">
    <location>
        <begin position="148"/>
        <end position="172"/>
    </location>
</feature>
<accession>A0A1I7FKL3</accession>
<keyword evidence="4 5" id="KW-0472">Membrane</keyword>
<gene>
    <name evidence="7" type="ORF">SAMN04487941_0277</name>
</gene>
<dbReference type="InterPro" id="IPR006685">
    <property type="entry name" value="MscS_channel_2nd"/>
</dbReference>
<comment type="subcellular location">
    <subcellularLocation>
        <location evidence="1">Membrane</location>
    </subcellularLocation>
</comment>
<dbReference type="GO" id="GO:0008381">
    <property type="term" value="F:mechanosensitive monoatomic ion channel activity"/>
    <property type="evidence" value="ECO:0007669"/>
    <property type="project" value="InterPro"/>
</dbReference>
<feature type="domain" description="Mechanosensitive ion channel MscS" evidence="6">
    <location>
        <begin position="160"/>
        <end position="209"/>
    </location>
</feature>
<keyword evidence="2 5" id="KW-0812">Transmembrane</keyword>
<evidence type="ECO:0000256" key="4">
    <source>
        <dbReference type="ARBA" id="ARBA00023136"/>
    </source>
</evidence>
<name>A0A1I7FKL3_9BACT</name>
<evidence type="ECO:0000256" key="3">
    <source>
        <dbReference type="ARBA" id="ARBA00022989"/>
    </source>
</evidence>
<dbReference type="InterPro" id="IPR023408">
    <property type="entry name" value="MscS_beta-dom_sf"/>
</dbReference>
<feature type="transmembrane region" description="Helical" evidence="5">
    <location>
        <begin position="123"/>
        <end position="142"/>
    </location>
</feature>
<evidence type="ECO:0000256" key="1">
    <source>
        <dbReference type="ARBA" id="ARBA00004370"/>
    </source>
</evidence>
<dbReference type="Proteomes" id="UP000182491">
    <property type="component" value="Unassembled WGS sequence"/>
</dbReference>
<dbReference type="EMBL" id="FPCA01000001">
    <property type="protein sequence ID" value="SFU36723.1"/>
    <property type="molecule type" value="Genomic_DNA"/>
</dbReference>
<dbReference type="InterPro" id="IPR010920">
    <property type="entry name" value="LSM_dom_sf"/>
</dbReference>
<organism evidence="7 8">
    <name type="scientific">Pontibacter akesuensis</name>
    <dbReference type="NCBI Taxonomy" id="388950"/>
    <lineage>
        <taxon>Bacteria</taxon>
        <taxon>Pseudomonadati</taxon>
        <taxon>Bacteroidota</taxon>
        <taxon>Cytophagia</taxon>
        <taxon>Cytophagales</taxon>
        <taxon>Hymenobacteraceae</taxon>
        <taxon>Pontibacter</taxon>
    </lineage>
</organism>
<dbReference type="SUPFAM" id="SSF50182">
    <property type="entry name" value="Sm-like ribonucleoproteins"/>
    <property type="match status" value="1"/>
</dbReference>
<keyword evidence="3 5" id="KW-1133">Transmembrane helix</keyword>
<protein>
    <submittedName>
        <fullName evidence="7">Small-conductance mechanosensitive channel</fullName>
    </submittedName>
</protein>
<dbReference type="GO" id="GO:0016020">
    <property type="term" value="C:membrane"/>
    <property type="evidence" value="ECO:0007669"/>
    <property type="project" value="UniProtKB-SubCell"/>
</dbReference>
<dbReference type="PANTHER" id="PTHR30221">
    <property type="entry name" value="SMALL-CONDUCTANCE MECHANOSENSITIVE CHANNEL"/>
    <property type="match status" value="1"/>
</dbReference>
<evidence type="ECO:0000259" key="6">
    <source>
        <dbReference type="Pfam" id="PF00924"/>
    </source>
</evidence>
<reference evidence="8" key="1">
    <citation type="submission" date="2016-10" db="EMBL/GenBank/DDBJ databases">
        <authorList>
            <person name="Varghese N."/>
        </authorList>
    </citation>
    <scope>NUCLEOTIDE SEQUENCE [LARGE SCALE GENOMIC DNA]</scope>
    <source>
        <strain evidence="8">DSM 18820</strain>
    </source>
</reference>
<evidence type="ECO:0000313" key="8">
    <source>
        <dbReference type="Proteomes" id="UP000182491"/>
    </source>
</evidence>
<dbReference type="InterPro" id="IPR045275">
    <property type="entry name" value="MscS_archaea/bacteria_type"/>
</dbReference>
<evidence type="ECO:0000256" key="2">
    <source>
        <dbReference type="ARBA" id="ARBA00022692"/>
    </source>
</evidence>
<dbReference type="Gene3D" id="2.30.30.60">
    <property type="match status" value="1"/>
</dbReference>
<dbReference type="RefSeq" id="WP_068839267.1">
    <property type="nucleotide sequence ID" value="NZ_BMXC01000001.1"/>
</dbReference>
<dbReference type="STRING" id="388950.GCA_001611675_03414"/>
<feature type="transmembrane region" description="Helical" evidence="5">
    <location>
        <begin position="83"/>
        <end position="102"/>
    </location>
</feature>
<dbReference type="Pfam" id="PF00924">
    <property type="entry name" value="MS_channel_2nd"/>
    <property type="match status" value="1"/>
</dbReference>
<proteinExistence type="predicted"/>
<sequence length="355" mass="40483">MEKRKVTEAQTLRENPRVRQALGEYRPKRDGHQGAPITAGRERSVLWVYGALLLVAGVLYYLFRLEAFPIRSRYLPLLQNLMAGTMLTAVVLAAARLIRFLLERRLESAATRYNLGRIMDLAVSLLIFLIFVSILFANWYAAAVSLGVASLVLGLALQNPITSFFGWVYILVRKPYEVGDRIKIGNATGDVIELGYLDTTLWEFSGDYVSGDHPSGRIIRFSNSRVFSDYVINYSWPLFPYIWKEIKLFVSYESDLGWVADTLKKVVQESIGPEMAHRVELYRSILLETPVDEVEVRAGGSVSFSAHDNTWIQVTVRYLVEPKQSGAVKGRLFTRMMEELRRQPDKVMFPKTNMR</sequence>
<dbReference type="PANTHER" id="PTHR30221:SF1">
    <property type="entry name" value="SMALL-CONDUCTANCE MECHANOSENSITIVE CHANNEL"/>
    <property type="match status" value="1"/>
</dbReference>
<feature type="transmembrane region" description="Helical" evidence="5">
    <location>
        <begin position="45"/>
        <end position="63"/>
    </location>
</feature>
<dbReference type="Gene3D" id="1.10.287.1260">
    <property type="match status" value="1"/>
</dbReference>
<evidence type="ECO:0000313" key="7">
    <source>
        <dbReference type="EMBL" id="SFU36723.1"/>
    </source>
</evidence>
<dbReference type="AlphaFoldDB" id="A0A1I7FKL3"/>
<keyword evidence="8" id="KW-1185">Reference proteome</keyword>